<dbReference type="PANTHER" id="PTHR43818:SF11">
    <property type="entry name" value="BCDNA.GH03377"/>
    <property type="match status" value="1"/>
</dbReference>
<evidence type="ECO:0000313" key="4">
    <source>
        <dbReference type="EMBL" id="QOY85719.1"/>
    </source>
</evidence>
<protein>
    <submittedName>
        <fullName evidence="4">Gfo/Idh/MocA family oxidoreductase</fullName>
    </submittedName>
</protein>
<reference evidence="4 5" key="1">
    <citation type="submission" date="2020-10" db="EMBL/GenBank/DDBJ databases">
        <title>Complete genome sequence of Paludibaculum fermentans P105T, a facultatively anaerobic acidobacterium capable of dissimilatory Fe(III) reduction.</title>
        <authorList>
            <person name="Dedysh S.N."/>
            <person name="Beletsky A.V."/>
            <person name="Kulichevskaya I.S."/>
            <person name="Mardanov A.V."/>
            <person name="Ravin N.V."/>
        </authorList>
    </citation>
    <scope>NUCLEOTIDE SEQUENCE [LARGE SCALE GENOMIC DNA]</scope>
    <source>
        <strain evidence="4 5">P105</strain>
    </source>
</reference>
<gene>
    <name evidence="4" type="ORF">IRI77_23205</name>
</gene>
<dbReference type="Pfam" id="PF01408">
    <property type="entry name" value="GFO_IDH_MocA"/>
    <property type="match status" value="1"/>
</dbReference>
<dbReference type="PANTHER" id="PTHR43818">
    <property type="entry name" value="BCDNA.GH03377"/>
    <property type="match status" value="1"/>
</dbReference>
<keyword evidence="1" id="KW-0560">Oxidoreductase</keyword>
<dbReference type="Gene3D" id="3.40.50.720">
    <property type="entry name" value="NAD(P)-binding Rossmann-like Domain"/>
    <property type="match status" value="1"/>
</dbReference>
<dbReference type="InterPro" id="IPR055170">
    <property type="entry name" value="GFO_IDH_MocA-like_dom"/>
</dbReference>
<dbReference type="RefSeq" id="WP_194447389.1">
    <property type="nucleotide sequence ID" value="NZ_CP063849.1"/>
</dbReference>
<evidence type="ECO:0000256" key="1">
    <source>
        <dbReference type="ARBA" id="ARBA00023002"/>
    </source>
</evidence>
<sequence length="404" mass="45154">MPSQTHARRAFLRSAGQAAIAWSALSYSRILGANDKINMGLIGAGERGRGVMGNFLKTGDTNLVAACDVYAEMIDRAQKMAPGAKGFKDHRQLLEEKGIDAVLIATPDHWHSTVAIDALNAGKDVYVEKPLTLRMEEGPLIVKAARVNNRVCQVGLQQRSGAHYIEAKKKYIDEGVLGKISLVRTWWHGNGYHLRKAPPSLATLPSNLDWARFLGPVKWRDWDPQQFWNWRAYLDFGGGQVTDLMTHWIDVVHMFMGTDSPTSGVAAGGVYCYKDGRTAPDTINVLLEYGNEFTATFEATLAPGIRGEGIEFCGTKGKLYIDRRRYEYTSAERGAKPVEVMGPNYDFTLDHVKNFLECCKTRQRPNCDVYTGHRSAMASHLGNISYVQKRRLNFDPLREEILPL</sequence>
<dbReference type="AlphaFoldDB" id="A0A7S7SI56"/>
<evidence type="ECO:0000259" key="2">
    <source>
        <dbReference type="Pfam" id="PF01408"/>
    </source>
</evidence>
<dbReference type="Pfam" id="PF22725">
    <property type="entry name" value="GFO_IDH_MocA_C3"/>
    <property type="match status" value="1"/>
</dbReference>
<evidence type="ECO:0000313" key="5">
    <source>
        <dbReference type="Proteomes" id="UP000593892"/>
    </source>
</evidence>
<dbReference type="InterPro" id="IPR000683">
    <property type="entry name" value="Gfo/Idh/MocA-like_OxRdtase_N"/>
</dbReference>
<dbReference type="SUPFAM" id="SSF55347">
    <property type="entry name" value="Glyceraldehyde-3-phosphate dehydrogenase-like, C-terminal domain"/>
    <property type="match status" value="1"/>
</dbReference>
<dbReference type="KEGG" id="pfer:IRI77_23205"/>
<dbReference type="Proteomes" id="UP000593892">
    <property type="component" value="Chromosome"/>
</dbReference>
<feature type="domain" description="Gfo/Idh/MocA-like oxidoreductase N-terminal" evidence="2">
    <location>
        <begin position="37"/>
        <end position="155"/>
    </location>
</feature>
<dbReference type="EMBL" id="CP063849">
    <property type="protein sequence ID" value="QOY85719.1"/>
    <property type="molecule type" value="Genomic_DNA"/>
</dbReference>
<proteinExistence type="predicted"/>
<keyword evidence="5" id="KW-1185">Reference proteome</keyword>
<evidence type="ECO:0000259" key="3">
    <source>
        <dbReference type="Pfam" id="PF22725"/>
    </source>
</evidence>
<dbReference type="SUPFAM" id="SSF51735">
    <property type="entry name" value="NAD(P)-binding Rossmann-fold domains"/>
    <property type="match status" value="1"/>
</dbReference>
<dbReference type="GO" id="GO:0000166">
    <property type="term" value="F:nucleotide binding"/>
    <property type="evidence" value="ECO:0007669"/>
    <property type="project" value="InterPro"/>
</dbReference>
<dbReference type="Gene3D" id="3.30.360.10">
    <property type="entry name" value="Dihydrodipicolinate Reductase, domain 2"/>
    <property type="match status" value="1"/>
</dbReference>
<name>A0A7S7SI56_PALFE</name>
<dbReference type="GO" id="GO:0016491">
    <property type="term" value="F:oxidoreductase activity"/>
    <property type="evidence" value="ECO:0007669"/>
    <property type="project" value="UniProtKB-KW"/>
</dbReference>
<accession>A0A7S7SI56</accession>
<feature type="domain" description="GFO/IDH/MocA-like oxidoreductase" evidence="3">
    <location>
        <begin position="219"/>
        <end position="319"/>
    </location>
</feature>
<dbReference type="InterPro" id="IPR050463">
    <property type="entry name" value="Gfo/Idh/MocA_oxidrdct_glycsds"/>
</dbReference>
<organism evidence="4 5">
    <name type="scientific">Paludibaculum fermentans</name>
    <dbReference type="NCBI Taxonomy" id="1473598"/>
    <lineage>
        <taxon>Bacteria</taxon>
        <taxon>Pseudomonadati</taxon>
        <taxon>Acidobacteriota</taxon>
        <taxon>Terriglobia</taxon>
        <taxon>Bryobacterales</taxon>
        <taxon>Bryobacteraceae</taxon>
        <taxon>Paludibaculum</taxon>
    </lineage>
</organism>
<dbReference type="InterPro" id="IPR036291">
    <property type="entry name" value="NAD(P)-bd_dom_sf"/>
</dbReference>